<keyword evidence="3" id="KW-0479">Metal-binding</keyword>
<dbReference type="Gene3D" id="3.55.10.10">
    <property type="entry name" value="Archease domain"/>
    <property type="match status" value="1"/>
</dbReference>
<dbReference type="GO" id="GO:0046872">
    <property type="term" value="F:metal ion binding"/>
    <property type="evidence" value="ECO:0007669"/>
    <property type="project" value="UniProtKB-KW"/>
</dbReference>
<accession>A0A7Y2EAK7</accession>
<dbReference type="Pfam" id="PF01951">
    <property type="entry name" value="Archease"/>
    <property type="match status" value="1"/>
</dbReference>
<evidence type="ECO:0000256" key="1">
    <source>
        <dbReference type="ARBA" id="ARBA00007963"/>
    </source>
</evidence>
<sequence length="140" mass="16027">MAVVPGYEVKKKKNYAAVRAWGKDVSTVFEQSALGLFSVLTDTSAVNPARERRIDIVMGSREELLSEWLEMLVNLHEIKRVFYSKFKVTVKGDRLEATVRGERIDPRRHESLDEIISVMEKGLEIGKAEEGWEANFRLET</sequence>
<protein>
    <submittedName>
        <fullName evidence="6">Archease</fullName>
    </submittedName>
</protein>
<keyword evidence="2" id="KW-0819">tRNA processing</keyword>
<gene>
    <name evidence="6" type="ORF">HKN21_11300</name>
</gene>
<dbReference type="InterPro" id="IPR002804">
    <property type="entry name" value="Archease"/>
</dbReference>
<proteinExistence type="inferred from homology"/>
<evidence type="ECO:0000313" key="7">
    <source>
        <dbReference type="Proteomes" id="UP000547674"/>
    </source>
</evidence>
<evidence type="ECO:0000313" key="6">
    <source>
        <dbReference type="EMBL" id="NNF07337.1"/>
    </source>
</evidence>
<dbReference type="PANTHER" id="PTHR12682">
    <property type="entry name" value="ARCHEASE"/>
    <property type="match status" value="1"/>
</dbReference>
<evidence type="ECO:0000256" key="2">
    <source>
        <dbReference type="ARBA" id="ARBA00022694"/>
    </source>
</evidence>
<comment type="caution">
    <text evidence="6">The sequence shown here is derived from an EMBL/GenBank/DDBJ whole genome shotgun (WGS) entry which is preliminary data.</text>
</comment>
<organism evidence="6 7">
    <name type="scientific">Eiseniibacteriota bacterium</name>
    <dbReference type="NCBI Taxonomy" id="2212470"/>
    <lineage>
        <taxon>Bacteria</taxon>
        <taxon>Candidatus Eiseniibacteriota</taxon>
    </lineage>
</organism>
<name>A0A7Y2EAK7_UNCEI</name>
<keyword evidence="4" id="KW-0106">Calcium</keyword>
<dbReference type="GO" id="GO:0008033">
    <property type="term" value="P:tRNA processing"/>
    <property type="evidence" value="ECO:0007669"/>
    <property type="project" value="UniProtKB-KW"/>
</dbReference>
<reference evidence="6 7" key="1">
    <citation type="submission" date="2020-03" db="EMBL/GenBank/DDBJ databases">
        <title>Metabolic flexibility allows generalist bacteria to become dominant in a frequently disturbed ecosystem.</title>
        <authorList>
            <person name="Chen Y.-J."/>
            <person name="Leung P.M."/>
            <person name="Bay S.K."/>
            <person name="Hugenholtz P."/>
            <person name="Kessler A.J."/>
            <person name="Shelley G."/>
            <person name="Waite D.W."/>
            <person name="Cook P.L."/>
            <person name="Greening C."/>
        </authorList>
    </citation>
    <scope>NUCLEOTIDE SEQUENCE [LARGE SCALE GENOMIC DNA]</scope>
    <source>
        <strain evidence="6">SS_bin_28</strain>
    </source>
</reference>
<dbReference type="Proteomes" id="UP000547674">
    <property type="component" value="Unassembled WGS sequence"/>
</dbReference>
<evidence type="ECO:0000256" key="3">
    <source>
        <dbReference type="ARBA" id="ARBA00022723"/>
    </source>
</evidence>
<evidence type="ECO:0000259" key="5">
    <source>
        <dbReference type="Pfam" id="PF01951"/>
    </source>
</evidence>
<feature type="domain" description="Archease" evidence="5">
    <location>
        <begin position="17"/>
        <end position="136"/>
    </location>
</feature>
<dbReference type="EMBL" id="JABDJR010000453">
    <property type="protein sequence ID" value="NNF07337.1"/>
    <property type="molecule type" value="Genomic_DNA"/>
</dbReference>
<dbReference type="InterPro" id="IPR023572">
    <property type="entry name" value="Archease_dom"/>
</dbReference>
<comment type="similarity">
    <text evidence="1">Belongs to the archease family.</text>
</comment>
<dbReference type="SUPFAM" id="SSF69819">
    <property type="entry name" value="MTH1598-like"/>
    <property type="match status" value="1"/>
</dbReference>
<dbReference type="PANTHER" id="PTHR12682:SF11">
    <property type="entry name" value="PROTEIN ARCHEASE"/>
    <property type="match status" value="1"/>
</dbReference>
<evidence type="ECO:0000256" key="4">
    <source>
        <dbReference type="ARBA" id="ARBA00022837"/>
    </source>
</evidence>
<dbReference type="AlphaFoldDB" id="A0A7Y2EAK7"/>
<dbReference type="InterPro" id="IPR036820">
    <property type="entry name" value="Archease_dom_sf"/>
</dbReference>